<dbReference type="Pfam" id="PF13530">
    <property type="entry name" value="SCP2_2"/>
    <property type="match status" value="1"/>
</dbReference>
<protein>
    <submittedName>
        <fullName evidence="2">Enhanced intracellular survival protein Eis</fullName>
        <ecNumber evidence="2">2.3.1.-</ecNumber>
    </submittedName>
</protein>
<dbReference type="Gene3D" id="3.40.630.30">
    <property type="match status" value="2"/>
</dbReference>
<keyword evidence="3" id="KW-1185">Reference proteome</keyword>
<dbReference type="EC" id="2.3.1.-" evidence="2"/>
<sequence>MIALQDVIVRQLMREDMPESVRMGEYCFHYELSEEQRIVRAEQTDPSSMLGLFVEGKLASRLMVHSMRIYVQGRLMDMGGVAGVATWPEYRGRGAADKLMRAALASMREVGQTVSLLHPFRFAYYRKLGWELLSEYRMYECPPAILQGLGGKEYTTRRTDDWRVLDTLYTRYAMRYNGMLQRDEAWWKKLLAGDSAHRAVCYDGEGKPQGYVRYKASGCTMIIYELVPLVAEARLSLLGYIGAHCSLIDAVKLRSPIVDPLLFLLAEPGVKHELKPDFMARIVDIESFLKQYRFQSGGSSGSLLLQVTDSAAAWNNGSFLLEINAAGVGSCSRCNDSASQRPAIEADIGAWTAMLLGVMRPSMLRECGRLTASDHQVSVLERFIPAMPAYFADSY</sequence>
<dbReference type="InterPro" id="IPR025559">
    <property type="entry name" value="Eis_dom"/>
</dbReference>
<evidence type="ECO:0000313" key="2">
    <source>
        <dbReference type="EMBL" id="MFD0960943.1"/>
    </source>
</evidence>
<keyword evidence="2" id="KW-0808">Transferase</keyword>
<evidence type="ECO:0000313" key="3">
    <source>
        <dbReference type="Proteomes" id="UP001596989"/>
    </source>
</evidence>
<keyword evidence="2" id="KW-0012">Acyltransferase</keyword>
<dbReference type="InterPro" id="IPR036527">
    <property type="entry name" value="SCP2_sterol-bd_dom_sf"/>
</dbReference>
<dbReference type="CDD" id="cd04301">
    <property type="entry name" value="NAT_SF"/>
    <property type="match status" value="1"/>
</dbReference>
<gene>
    <name evidence="2" type="primary">eis</name>
    <name evidence="2" type="ORF">ACFQ2I_16250</name>
</gene>
<organism evidence="2 3">
    <name type="scientific">Paenibacillus chungangensis</name>
    <dbReference type="NCBI Taxonomy" id="696535"/>
    <lineage>
        <taxon>Bacteria</taxon>
        <taxon>Bacillati</taxon>
        <taxon>Bacillota</taxon>
        <taxon>Bacilli</taxon>
        <taxon>Bacillales</taxon>
        <taxon>Paenibacillaceae</taxon>
        <taxon>Paenibacillus</taxon>
    </lineage>
</organism>
<dbReference type="GO" id="GO:0016746">
    <property type="term" value="F:acyltransferase activity"/>
    <property type="evidence" value="ECO:0007669"/>
    <property type="project" value="UniProtKB-KW"/>
</dbReference>
<comment type="caution">
    <text evidence="2">The sequence shown here is derived from an EMBL/GenBank/DDBJ whole genome shotgun (WGS) entry which is preliminary data.</text>
</comment>
<evidence type="ECO:0000259" key="1">
    <source>
        <dbReference type="PROSITE" id="PS51186"/>
    </source>
</evidence>
<dbReference type="InterPro" id="IPR051554">
    <property type="entry name" value="Acetyltransferase_Eis"/>
</dbReference>
<dbReference type="Pfam" id="PF17668">
    <property type="entry name" value="Acetyltransf_17"/>
    <property type="match status" value="1"/>
</dbReference>
<dbReference type="PROSITE" id="PS51186">
    <property type="entry name" value="GNAT"/>
    <property type="match status" value="1"/>
</dbReference>
<dbReference type="SUPFAM" id="SSF55729">
    <property type="entry name" value="Acyl-CoA N-acyltransferases (Nat)"/>
    <property type="match status" value="1"/>
</dbReference>
<dbReference type="PANTHER" id="PTHR37817">
    <property type="entry name" value="N-ACETYLTRANSFERASE EIS"/>
    <property type="match status" value="1"/>
</dbReference>
<feature type="domain" description="N-acetyltransferase" evidence="1">
    <location>
        <begin position="7"/>
        <end position="161"/>
    </location>
</feature>
<dbReference type="InterPro" id="IPR000182">
    <property type="entry name" value="GNAT_dom"/>
</dbReference>
<dbReference type="Pfam" id="PF13527">
    <property type="entry name" value="Acetyltransf_9"/>
    <property type="match status" value="1"/>
</dbReference>
<proteinExistence type="predicted"/>
<dbReference type="RefSeq" id="WP_377565929.1">
    <property type="nucleotide sequence ID" value="NZ_JBHTJZ010000024.1"/>
</dbReference>
<reference evidence="3" key="1">
    <citation type="journal article" date="2019" name="Int. J. Syst. Evol. Microbiol.">
        <title>The Global Catalogue of Microorganisms (GCM) 10K type strain sequencing project: providing services to taxonomists for standard genome sequencing and annotation.</title>
        <authorList>
            <consortium name="The Broad Institute Genomics Platform"/>
            <consortium name="The Broad Institute Genome Sequencing Center for Infectious Disease"/>
            <person name="Wu L."/>
            <person name="Ma J."/>
        </authorList>
    </citation>
    <scope>NUCLEOTIDE SEQUENCE [LARGE SCALE GENOMIC DNA]</scope>
    <source>
        <strain evidence="3">CCUG 59129</strain>
    </source>
</reference>
<dbReference type="PANTHER" id="PTHR37817:SF1">
    <property type="entry name" value="N-ACETYLTRANSFERASE EIS"/>
    <property type="match status" value="1"/>
</dbReference>
<dbReference type="InterPro" id="IPR041380">
    <property type="entry name" value="Acetyltransf_17"/>
</dbReference>
<dbReference type="Gene3D" id="3.30.1050.10">
    <property type="entry name" value="SCP2 sterol-binding domain"/>
    <property type="match status" value="1"/>
</dbReference>
<accession>A0ABW3HTP9</accession>
<dbReference type="SUPFAM" id="SSF55718">
    <property type="entry name" value="SCP-like"/>
    <property type="match status" value="1"/>
</dbReference>
<dbReference type="EMBL" id="JBHTJZ010000024">
    <property type="protein sequence ID" value="MFD0960943.1"/>
    <property type="molecule type" value="Genomic_DNA"/>
</dbReference>
<dbReference type="InterPro" id="IPR016181">
    <property type="entry name" value="Acyl_CoA_acyltransferase"/>
</dbReference>
<name>A0ABW3HTP9_9BACL</name>
<dbReference type="Proteomes" id="UP001596989">
    <property type="component" value="Unassembled WGS sequence"/>
</dbReference>